<organism evidence="6 7">
    <name type="scientific">Isachenkonia alkalipeptolytica</name>
    <dbReference type="NCBI Taxonomy" id="2565777"/>
    <lineage>
        <taxon>Bacteria</taxon>
        <taxon>Bacillati</taxon>
        <taxon>Bacillota</taxon>
        <taxon>Clostridia</taxon>
        <taxon>Eubacteriales</taxon>
        <taxon>Clostridiaceae</taxon>
        <taxon>Isachenkonia</taxon>
    </lineage>
</organism>
<dbReference type="InterPro" id="IPR025877">
    <property type="entry name" value="MobA-like_NTP_Trfase"/>
</dbReference>
<evidence type="ECO:0000313" key="6">
    <source>
        <dbReference type="EMBL" id="NBG89602.1"/>
    </source>
</evidence>
<evidence type="ECO:0000256" key="3">
    <source>
        <dbReference type="ARBA" id="ARBA00023150"/>
    </source>
</evidence>
<comment type="caution">
    <text evidence="6">The sequence shown here is derived from an EMBL/GenBank/DDBJ whole genome shotgun (WGS) entry which is preliminary data.</text>
</comment>
<dbReference type="PANTHER" id="PTHR34297:SF2">
    <property type="entry name" value="ASP23_GLS24 FAMILY ENVELOPE STRESS RESPONSE PROTEIN"/>
    <property type="match status" value="1"/>
</dbReference>
<keyword evidence="4" id="KW-0963">Cytoplasm</keyword>
<proteinExistence type="inferred from homology"/>
<dbReference type="PANTHER" id="PTHR34297">
    <property type="entry name" value="HYPOTHETICAL CYTOSOLIC PROTEIN-RELATED"/>
    <property type="match status" value="1"/>
</dbReference>
<dbReference type="InterPro" id="IPR013482">
    <property type="entry name" value="Molybde_CF_guanTrfase"/>
</dbReference>
<dbReference type="GO" id="GO:0046872">
    <property type="term" value="F:metal ion binding"/>
    <property type="evidence" value="ECO:0007669"/>
    <property type="project" value="UniProtKB-KW"/>
</dbReference>
<dbReference type="SUPFAM" id="SSF53448">
    <property type="entry name" value="Nucleotide-diphospho-sugar transferases"/>
    <property type="match status" value="1"/>
</dbReference>
<comment type="caution">
    <text evidence="4">Lacks conserved residue(s) required for the propagation of feature annotation.</text>
</comment>
<keyword evidence="2 4" id="KW-0342">GTP-binding</keyword>
<dbReference type="Pfam" id="PF03780">
    <property type="entry name" value="Asp23"/>
    <property type="match status" value="1"/>
</dbReference>
<comment type="domain">
    <text evidence="4">The N-terminal domain determines nucleotide recognition and specific binding, while the C-terminal domain determines the specific binding to the target protein.</text>
</comment>
<keyword evidence="4" id="KW-0479">Metal-binding</keyword>
<dbReference type="GO" id="GO:0005525">
    <property type="term" value="F:GTP binding"/>
    <property type="evidence" value="ECO:0007669"/>
    <property type="project" value="UniProtKB-UniRule"/>
</dbReference>
<keyword evidence="4" id="KW-0460">Magnesium</keyword>
<keyword evidence="4" id="KW-0547">Nucleotide-binding</keyword>
<dbReference type="GO" id="GO:0005737">
    <property type="term" value="C:cytoplasm"/>
    <property type="evidence" value="ECO:0007669"/>
    <property type="project" value="UniProtKB-SubCell"/>
</dbReference>
<feature type="binding site" evidence="4">
    <location>
        <position position="101"/>
    </location>
    <ligand>
        <name>Mg(2+)</name>
        <dbReference type="ChEBI" id="CHEBI:18420"/>
    </ligand>
</feature>
<feature type="binding site" evidence="4">
    <location>
        <position position="70"/>
    </location>
    <ligand>
        <name>GTP</name>
        <dbReference type="ChEBI" id="CHEBI:37565"/>
    </ligand>
</feature>
<dbReference type="GO" id="GO:0006777">
    <property type="term" value="P:Mo-molybdopterin cofactor biosynthetic process"/>
    <property type="evidence" value="ECO:0007669"/>
    <property type="project" value="UniProtKB-KW"/>
</dbReference>
<dbReference type="CDD" id="cd02503">
    <property type="entry name" value="MobA"/>
    <property type="match status" value="1"/>
</dbReference>
<dbReference type="EC" id="2.7.7.77" evidence="4"/>
<dbReference type="Pfam" id="PF12804">
    <property type="entry name" value="NTP_transf_3"/>
    <property type="match status" value="1"/>
</dbReference>
<evidence type="ECO:0000313" key="7">
    <source>
        <dbReference type="Proteomes" id="UP000449710"/>
    </source>
</evidence>
<feature type="binding site" evidence="4">
    <location>
        <begin position="11"/>
        <end position="13"/>
    </location>
    <ligand>
        <name>GTP</name>
        <dbReference type="ChEBI" id="CHEBI:37565"/>
    </ligand>
</feature>
<dbReference type="GO" id="GO:0061603">
    <property type="term" value="F:molybdenum cofactor guanylyltransferase activity"/>
    <property type="evidence" value="ECO:0007669"/>
    <property type="project" value="UniProtKB-EC"/>
</dbReference>
<dbReference type="InterPro" id="IPR005531">
    <property type="entry name" value="Asp23"/>
</dbReference>
<name>A0AA43XN40_9CLOT</name>
<feature type="binding site" evidence="4">
    <location>
        <position position="101"/>
    </location>
    <ligand>
        <name>GTP</name>
        <dbReference type="ChEBI" id="CHEBI:37565"/>
    </ligand>
</feature>
<comment type="similarity">
    <text evidence="4">Belongs to the MobA family.</text>
</comment>
<keyword evidence="3 4" id="KW-0501">Molybdenum cofactor biosynthesis</keyword>
<evidence type="ECO:0000256" key="2">
    <source>
        <dbReference type="ARBA" id="ARBA00023134"/>
    </source>
</evidence>
<accession>A0AA43XN40</accession>
<comment type="similarity">
    <text evidence="1">Belongs to the asp23 family.</text>
</comment>
<keyword evidence="4" id="KW-0808">Transferase</keyword>
<evidence type="ECO:0000259" key="5">
    <source>
        <dbReference type="Pfam" id="PF12804"/>
    </source>
</evidence>
<keyword evidence="7" id="KW-1185">Reference proteome</keyword>
<dbReference type="Gene3D" id="3.90.550.10">
    <property type="entry name" value="Spore Coat Polysaccharide Biosynthesis Protein SpsA, Chain A"/>
    <property type="match status" value="1"/>
</dbReference>
<dbReference type="AlphaFoldDB" id="A0AA43XN40"/>
<evidence type="ECO:0000256" key="1">
    <source>
        <dbReference type="ARBA" id="ARBA00005721"/>
    </source>
</evidence>
<dbReference type="RefSeq" id="WP_160723431.1">
    <property type="nucleotide sequence ID" value="NZ_SUMG01000033.1"/>
</dbReference>
<comment type="subcellular location">
    <subcellularLocation>
        <location evidence="4">Cytoplasm</location>
    </subcellularLocation>
</comment>
<dbReference type="Proteomes" id="UP000449710">
    <property type="component" value="Unassembled WGS sequence"/>
</dbReference>
<dbReference type="EMBL" id="SUMG01000033">
    <property type="protein sequence ID" value="NBG89602.1"/>
    <property type="molecule type" value="Genomic_DNA"/>
</dbReference>
<evidence type="ECO:0000256" key="4">
    <source>
        <dbReference type="HAMAP-Rule" id="MF_00316"/>
    </source>
</evidence>
<comment type="function">
    <text evidence="4">Transfers a GMP moiety from GTP to Mo-molybdopterin (Mo-MPT) cofactor (Moco or molybdenum cofactor) to form Mo-molybdopterin guanine dinucleotide (Mo-MGD) cofactor.</text>
</comment>
<sequence>MEKNTITPVILAGGANSRMGSNKALLEIDNQKIIEIMVEKLERIFHQKVHIVTNDPNIYGFLKDVCFLRDLIQTDKKNSLVGLYSGLAQIPTKQGFFLPCDMPFINESLIKHLGGLSKDYDVVVPKIKQYYQPLHGIYHKNCLIPMKKMIDRQHYKIIDFFPEVRVRTVDESTIHRFDPKEISFYNINRKEEYERAIIINQYLRRMDMEIMSKEGKIEISNEVIMTVIREAVKDVEGVISFSSGVSDSFAEVFSKKTSSKKGVKIQKGDEKIIINISVVIQLGIKIPEVIEKVQKRIKDMVQSMTDIPVEQVNVYIQDIEI</sequence>
<feature type="binding site" evidence="4">
    <location>
        <position position="23"/>
    </location>
    <ligand>
        <name>GTP</name>
        <dbReference type="ChEBI" id="CHEBI:37565"/>
    </ligand>
</feature>
<protein>
    <recommendedName>
        <fullName evidence="4">Probable molybdenum cofactor guanylyltransferase</fullName>
        <shortName evidence="4">MoCo guanylyltransferase</shortName>
        <ecNumber evidence="4">2.7.7.77</ecNumber>
    </recommendedName>
    <alternativeName>
        <fullName evidence="4">GTP:molybdopterin guanylyltransferase</fullName>
    </alternativeName>
    <alternativeName>
        <fullName evidence="4">Mo-MPT guanylyltransferase</fullName>
    </alternativeName>
    <alternativeName>
        <fullName evidence="4">Molybdopterin guanylyltransferase</fullName>
    </alternativeName>
    <alternativeName>
        <fullName evidence="4">Molybdopterin-guanine dinucleotide synthase</fullName>
        <shortName evidence="4">MGD synthase</shortName>
    </alternativeName>
</protein>
<reference evidence="6 7" key="1">
    <citation type="submission" date="2019-04" db="EMBL/GenBank/DDBJ databases">
        <title>Isachenkonia alkalipeptolytica gen. nov. sp. nov. a new anaerobic, alkiliphilic organothrophic bacterium capable to reduce synthesized ferrihydrite isolated from a soda lake.</title>
        <authorList>
            <person name="Toshchakov S.V."/>
            <person name="Zavarzina D.G."/>
            <person name="Zhilina T.N."/>
            <person name="Kostrikina N.A."/>
            <person name="Kublanov I.V."/>
        </authorList>
    </citation>
    <scope>NUCLEOTIDE SEQUENCE [LARGE SCALE GENOMIC DNA]</scope>
    <source>
        <strain evidence="6 7">Z-1701</strain>
    </source>
</reference>
<comment type="cofactor">
    <cofactor evidence="4">
        <name>Mg(2+)</name>
        <dbReference type="ChEBI" id="CHEBI:18420"/>
    </cofactor>
</comment>
<feature type="domain" description="MobA-like NTP transferase" evidence="5">
    <location>
        <begin position="9"/>
        <end position="154"/>
    </location>
</feature>
<comment type="catalytic activity">
    <reaction evidence="4">
        <text>Mo-molybdopterin + GTP + H(+) = Mo-molybdopterin guanine dinucleotide + diphosphate</text>
        <dbReference type="Rhea" id="RHEA:34243"/>
        <dbReference type="ChEBI" id="CHEBI:15378"/>
        <dbReference type="ChEBI" id="CHEBI:33019"/>
        <dbReference type="ChEBI" id="CHEBI:37565"/>
        <dbReference type="ChEBI" id="CHEBI:71302"/>
        <dbReference type="ChEBI" id="CHEBI:71310"/>
        <dbReference type="EC" id="2.7.7.77"/>
    </reaction>
</comment>
<dbReference type="HAMAP" id="MF_00316">
    <property type="entry name" value="MobA"/>
    <property type="match status" value="1"/>
</dbReference>
<dbReference type="InterPro" id="IPR029044">
    <property type="entry name" value="Nucleotide-diphossugar_trans"/>
</dbReference>
<gene>
    <name evidence="4" type="primary">mobA</name>
    <name evidence="6" type="ORF">ISALK_14035</name>
</gene>